<evidence type="ECO:0000256" key="1">
    <source>
        <dbReference type="SAM" id="MobiDB-lite"/>
    </source>
</evidence>
<gene>
    <name evidence="2" type="ORF">ARMOST_11300</name>
</gene>
<feature type="compositionally biased region" description="Polar residues" evidence="1">
    <location>
        <begin position="300"/>
        <end position="320"/>
    </location>
</feature>
<feature type="compositionally biased region" description="Basic and acidic residues" evidence="1">
    <location>
        <begin position="153"/>
        <end position="167"/>
    </location>
</feature>
<feature type="compositionally biased region" description="Basic and acidic residues" evidence="1">
    <location>
        <begin position="556"/>
        <end position="574"/>
    </location>
</feature>
<feature type="compositionally biased region" description="Polar residues" evidence="1">
    <location>
        <begin position="254"/>
        <end position="275"/>
    </location>
</feature>
<feature type="compositionally biased region" description="Low complexity" evidence="1">
    <location>
        <begin position="513"/>
        <end position="527"/>
    </location>
</feature>
<protein>
    <submittedName>
        <fullName evidence="2">Uncharacterized protein</fullName>
    </submittedName>
</protein>
<evidence type="ECO:0000313" key="3">
    <source>
        <dbReference type="Proteomes" id="UP000219338"/>
    </source>
</evidence>
<sequence length="768" mass="80633">MNTGPIRYESYMPGPGDEPENDSTSRDITSSRNSDVYEDHDEGAGRGAGAQSYDASSHNTDSHDDFGTGDIGQPISNGYDSGSAGWARENSVSDDPQSASRGYAGDSSSTSATDTSAAGDSVTSRNDGDDVGRADRGIDTDSRDSGVRSASNDTRDRNNAGIRDESGRGATASTSEEATTGYIGNKSAENTGSVGDNGSSINAPTTSDAPEANISTYKSGDPTDGGTRSSRDDIEEGTDDSNYRRSPYGVTNAGRVSQTTSSDGQTLPSQRGSSTLDDDQQEGDATTDTSKTSRDDVYNTGASTFDDQPSVNEDQTSSESLQRDRDMTPDTTGQDPISTTNYGKSRYDATDSARNSRTTSSDGRPSSIQRGSSALHDDQPGRDAAATKTPKADLDTNGVSTFDNQTSPVLEDLGVRSSSDDTGDHGSYDESRKGADTSEVPSGYTGNKTAETTGSIGGSDLGTDAPTSSDNVADESEGREDASARTRRDDNEKGKGTDSSPYDASNIRRDSHTTSQPSSSDQASSTSYDEEQRNVTASEPKADVDNDGSSSFDDQTFGKDRLSDEDNQRDRDAGDTTGRGPVPRDDTSNRGGLLHEAPYVRRDSVITSSDAQTLYLKRGSFQGQDASSTLNASTEDVDNTTFGNQNEDNQTGRDTASDTTGQDLGSKREDTSTTSHRPTSGADQPPDTTGYNGGREDNKPSGDDRTGAGTDYDHSGYGGYAASTGYHAGGKPGLKDKLRGNAEVLVGRAAKKPELVERGLERKAGNVV</sequence>
<proteinExistence type="predicted"/>
<feature type="compositionally biased region" description="Polar residues" evidence="1">
    <location>
        <begin position="672"/>
        <end position="690"/>
    </location>
</feature>
<feature type="compositionally biased region" description="Polar residues" evidence="1">
    <location>
        <begin position="397"/>
        <end position="408"/>
    </location>
</feature>
<dbReference type="Proteomes" id="UP000219338">
    <property type="component" value="Unassembled WGS sequence"/>
</dbReference>
<feature type="compositionally biased region" description="Basic and acidic residues" evidence="1">
    <location>
        <begin position="694"/>
        <end position="714"/>
    </location>
</feature>
<feature type="compositionally biased region" description="Low complexity" evidence="1">
    <location>
        <begin position="170"/>
        <end position="180"/>
    </location>
</feature>
<feature type="compositionally biased region" description="Polar residues" evidence="1">
    <location>
        <begin position="621"/>
        <end position="663"/>
    </location>
</feature>
<dbReference type="EMBL" id="FUEG01000008">
    <property type="protein sequence ID" value="SJL07942.1"/>
    <property type="molecule type" value="Genomic_DNA"/>
</dbReference>
<evidence type="ECO:0000313" key="2">
    <source>
        <dbReference type="EMBL" id="SJL07942.1"/>
    </source>
</evidence>
<dbReference type="OrthoDB" id="3170343at2759"/>
<dbReference type="OMA" id="IRYESYM"/>
<feature type="compositionally biased region" description="Polar residues" evidence="1">
    <location>
        <begin position="187"/>
        <end position="218"/>
    </location>
</feature>
<feature type="compositionally biased region" description="Basic and acidic residues" evidence="1">
    <location>
        <begin position="418"/>
        <end position="436"/>
    </location>
</feature>
<feature type="region of interest" description="Disordered" evidence="1">
    <location>
        <begin position="619"/>
        <end position="737"/>
    </location>
</feature>
<feature type="compositionally biased region" description="Basic and acidic residues" evidence="1">
    <location>
        <begin position="479"/>
        <end position="496"/>
    </location>
</feature>
<feature type="compositionally biased region" description="Polar residues" evidence="1">
    <location>
        <begin position="329"/>
        <end position="343"/>
    </location>
</feature>
<feature type="compositionally biased region" description="Polar residues" evidence="1">
    <location>
        <begin position="352"/>
        <end position="372"/>
    </location>
</feature>
<feature type="compositionally biased region" description="Polar residues" evidence="1">
    <location>
        <begin position="444"/>
        <end position="454"/>
    </location>
</feature>
<name>A0A284RGS2_ARMOS</name>
<keyword evidence="3" id="KW-1185">Reference proteome</keyword>
<dbReference type="AlphaFoldDB" id="A0A284RGS2"/>
<feature type="compositionally biased region" description="Basic and acidic residues" evidence="1">
    <location>
        <begin position="126"/>
        <end position="146"/>
    </location>
</feature>
<reference evidence="3" key="1">
    <citation type="journal article" date="2017" name="Nat. Ecol. Evol.">
        <title>Genome expansion and lineage-specific genetic innovations in the forest pathogenic fungi Armillaria.</title>
        <authorList>
            <person name="Sipos G."/>
            <person name="Prasanna A.N."/>
            <person name="Walter M.C."/>
            <person name="O'Connor E."/>
            <person name="Balint B."/>
            <person name="Krizsan K."/>
            <person name="Kiss B."/>
            <person name="Hess J."/>
            <person name="Varga T."/>
            <person name="Slot J."/>
            <person name="Riley R."/>
            <person name="Boka B."/>
            <person name="Rigling D."/>
            <person name="Barry K."/>
            <person name="Lee J."/>
            <person name="Mihaltcheva S."/>
            <person name="LaButti K."/>
            <person name="Lipzen A."/>
            <person name="Waldron R."/>
            <person name="Moloney N.M."/>
            <person name="Sperisen C."/>
            <person name="Kredics L."/>
            <person name="Vagvoelgyi C."/>
            <person name="Patrignani A."/>
            <person name="Fitzpatrick D."/>
            <person name="Nagy I."/>
            <person name="Doyle S."/>
            <person name="Anderson J.B."/>
            <person name="Grigoriev I.V."/>
            <person name="Gueldener U."/>
            <person name="Muensterkoetter M."/>
            <person name="Nagy L.G."/>
        </authorList>
    </citation>
    <scope>NUCLEOTIDE SEQUENCE [LARGE SCALE GENOMIC DNA]</scope>
    <source>
        <strain evidence="3">C18/9</strain>
    </source>
</reference>
<feature type="region of interest" description="Disordered" evidence="1">
    <location>
        <begin position="1"/>
        <end position="607"/>
    </location>
</feature>
<accession>A0A284RGS2</accession>
<feature type="compositionally biased region" description="Low complexity" evidence="1">
    <location>
        <begin position="104"/>
        <end position="124"/>
    </location>
</feature>
<organism evidence="2 3">
    <name type="scientific">Armillaria ostoyae</name>
    <name type="common">Armillaria root rot fungus</name>
    <dbReference type="NCBI Taxonomy" id="47428"/>
    <lineage>
        <taxon>Eukaryota</taxon>
        <taxon>Fungi</taxon>
        <taxon>Dikarya</taxon>
        <taxon>Basidiomycota</taxon>
        <taxon>Agaricomycotina</taxon>
        <taxon>Agaricomycetes</taxon>
        <taxon>Agaricomycetidae</taxon>
        <taxon>Agaricales</taxon>
        <taxon>Marasmiineae</taxon>
        <taxon>Physalacriaceae</taxon>
        <taxon>Armillaria</taxon>
    </lineage>
</organism>